<name>A0ABT9FS23_9BACL</name>
<evidence type="ECO:0000256" key="1">
    <source>
        <dbReference type="SAM" id="MobiDB-lite"/>
    </source>
</evidence>
<accession>A0ABT9FS23</accession>
<protein>
    <submittedName>
        <fullName evidence="2">Uncharacterized protein</fullName>
    </submittedName>
</protein>
<organism evidence="2 3">
    <name type="scientific">Paenibacillus zeirhizosphaerae</name>
    <dbReference type="NCBI Taxonomy" id="2987519"/>
    <lineage>
        <taxon>Bacteria</taxon>
        <taxon>Bacillati</taxon>
        <taxon>Bacillota</taxon>
        <taxon>Bacilli</taxon>
        <taxon>Bacillales</taxon>
        <taxon>Paenibacillaceae</taxon>
        <taxon>Paenibacillus</taxon>
    </lineage>
</organism>
<feature type="compositionally biased region" description="Basic and acidic residues" evidence="1">
    <location>
        <begin position="61"/>
        <end position="81"/>
    </location>
</feature>
<gene>
    <name evidence="2" type="ORF">OIN60_12110</name>
</gene>
<reference evidence="2 3" key="1">
    <citation type="submission" date="2022-10" db="EMBL/GenBank/DDBJ databases">
        <title>Paenibacillus description and whole genome data of maize root bacterial community.</title>
        <authorList>
            <person name="Marton D."/>
            <person name="Farkas M."/>
            <person name="Cserhati M."/>
        </authorList>
    </citation>
    <scope>NUCLEOTIDE SEQUENCE [LARGE SCALE GENOMIC DNA]</scope>
    <source>
        <strain evidence="2 3">P96</strain>
    </source>
</reference>
<evidence type="ECO:0000313" key="2">
    <source>
        <dbReference type="EMBL" id="MDP4097515.1"/>
    </source>
</evidence>
<feature type="compositionally biased region" description="Basic and acidic residues" evidence="1">
    <location>
        <begin position="93"/>
        <end position="107"/>
    </location>
</feature>
<feature type="region of interest" description="Disordered" evidence="1">
    <location>
        <begin position="47"/>
        <end position="107"/>
    </location>
</feature>
<keyword evidence="3" id="KW-1185">Reference proteome</keyword>
<proteinExistence type="predicted"/>
<dbReference type="Proteomes" id="UP001241848">
    <property type="component" value="Unassembled WGS sequence"/>
</dbReference>
<dbReference type="RefSeq" id="WP_305755114.1">
    <property type="nucleotide sequence ID" value="NZ_JAPCKK010000016.1"/>
</dbReference>
<evidence type="ECO:0000313" key="3">
    <source>
        <dbReference type="Proteomes" id="UP001241848"/>
    </source>
</evidence>
<dbReference type="EMBL" id="JAPCKK010000016">
    <property type="protein sequence ID" value="MDP4097515.1"/>
    <property type="molecule type" value="Genomic_DNA"/>
</dbReference>
<sequence>MSLKAIELQIAVPRTSEAGKVQSENRHRMVNDQALLGEQAVKATETIRQRSEAVDESADAVVRDQKGQSNHEDDRNKRRGSEPTQDNQPAVHQAEHPFKGHYIDLSL</sequence>
<comment type="caution">
    <text evidence="2">The sequence shown here is derived from an EMBL/GenBank/DDBJ whole genome shotgun (WGS) entry which is preliminary data.</text>
</comment>